<name>A0A0L6UJ73_9BASI</name>
<dbReference type="AlphaFoldDB" id="A0A0L6UJ73"/>
<organism evidence="2 3">
    <name type="scientific">Puccinia sorghi</name>
    <dbReference type="NCBI Taxonomy" id="27349"/>
    <lineage>
        <taxon>Eukaryota</taxon>
        <taxon>Fungi</taxon>
        <taxon>Dikarya</taxon>
        <taxon>Basidiomycota</taxon>
        <taxon>Pucciniomycotina</taxon>
        <taxon>Pucciniomycetes</taxon>
        <taxon>Pucciniales</taxon>
        <taxon>Pucciniaceae</taxon>
        <taxon>Puccinia</taxon>
    </lineage>
</organism>
<dbReference type="EMBL" id="LAVV01010767">
    <property type="protein sequence ID" value="KNZ48601.1"/>
    <property type="molecule type" value="Genomic_DNA"/>
</dbReference>
<sequence length="106" mass="11902">RNGLTQQFNLQAYESGWDNTVLISIYRNGLKENIRIGIVLSGRTFAKLPDIQTLAIQLANEIKASQSPLLTRLTTPIPPQQQIPTPWNGLHRKNQPILQTGATFRP</sequence>
<feature type="non-terminal residue" evidence="2">
    <location>
        <position position="1"/>
    </location>
</feature>
<gene>
    <name evidence="2" type="ORF">VP01_5543g1</name>
</gene>
<dbReference type="VEuPathDB" id="FungiDB:VP01_5543g1"/>
<feature type="region of interest" description="Disordered" evidence="1">
    <location>
        <begin position="74"/>
        <end position="106"/>
    </location>
</feature>
<feature type="compositionally biased region" description="Polar residues" evidence="1">
    <location>
        <begin position="96"/>
        <end position="106"/>
    </location>
</feature>
<proteinExistence type="predicted"/>
<evidence type="ECO:0000256" key="1">
    <source>
        <dbReference type="SAM" id="MobiDB-lite"/>
    </source>
</evidence>
<dbReference type="Proteomes" id="UP000037035">
    <property type="component" value="Unassembled WGS sequence"/>
</dbReference>
<evidence type="ECO:0000313" key="2">
    <source>
        <dbReference type="EMBL" id="KNZ48601.1"/>
    </source>
</evidence>
<accession>A0A0L6UJ73</accession>
<protein>
    <submittedName>
        <fullName evidence="2">Uncharacterized protein</fullName>
    </submittedName>
</protein>
<comment type="caution">
    <text evidence="2">The sequence shown here is derived from an EMBL/GenBank/DDBJ whole genome shotgun (WGS) entry which is preliminary data.</text>
</comment>
<keyword evidence="3" id="KW-1185">Reference proteome</keyword>
<evidence type="ECO:0000313" key="3">
    <source>
        <dbReference type="Proteomes" id="UP000037035"/>
    </source>
</evidence>
<reference evidence="2 3" key="1">
    <citation type="submission" date="2015-08" db="EMBL/GenBank/DDBJ databases">
        <title>Next Generation Sequencing and Analysis of the Genome of Puccinia sorghi L Schw, the Causal Agent of Maize Common Rust.</title>
        <authorList>
            <person name="Rochi L."/>
            <person name="Burguener G."/>
            <person name="Darino M."/>
            <person name="Turjanski A."/>
            <person name="Kreff E."/>
            <person name="Dieguez M.J."/>
            <person name="Sacco F."/>
        </authorList>
    </citation>
    <scope>NUCLEOTIDE SEQUENCE [LARGE SCALE GENOMIC DNA]</scope>
    <source>
        <strain evidence="2 3">RO10H11247</strain>
    </source>
</reference>